<comment type="caution">
    <text evidence="3">The sequence shown here is derived from an EMBL/GenBank/DDBJ whole genome shotgun (WGS) entry which is preliminary data.</text>
</comment>
<dbReference type="InterPro" id="IPR045512">
    <property type="entry name" value="DUF6480"/>
</dbReference>
<keyword evidence="2" id="KW-1133">Transmembrane helix</keyword>
<keyword evidence="4" id="KW-1185">Reference proteome</keyword>
<proteinExistence type="predicted"/>
<keyword evidence="2" id="KW-0472">Membrane</keyword>
<dbReference type="Pfam" id="PF20088">
    <property type="entry name" value="DUF6480"/>
    <property type="match status" value="1"/>
</dbReference>
<evidence type="ECO:0000313" key="4">
    <source>
        <dbReference type="Proteomes" id="UP000632849"/>
    </source>
</evidence>
<dbReference type="Proteomes" id="UP000632849">
    <property type="component" value="Unassembled WGS sequence"/>
</dbReference>
<accession>A0A919BPT4</accession>
<reference evidence="3" key="2">
    <citation type="submission" date="2020-09" db="EMBL/GenBank/DDBJ databases">
        <authorList>
            <person name="Sun Q."/>
            <person name="Ohkuma M."/>
        </authorList>
    </citation>
    <scope>NUCLEOTIDE SEQUENCE</scope>
    <source>
        <strain evidence="3">JCM 4122</strain>
    </source>
</reference>
<dbReference type="RefSeq" id="WP_190042554.1">
    <property type="nucleotide sequence ID" value="NZ_BNBE01000002.1"/>
</dbReference>
<feature type="transmembrane region" description="Helical" evidence="2">
    <location>
        <begin position="70"/>
        <end position="93"/>
    </location>
</feature>
<dbReference type="EMBL" id="BNBE01000002">
    <property type="protein sequence ID" value="GHG06285.1"/>
    <property type="molecule type" value="Genomic_DNA"/>
</dbReference>
<name>A0A919BPT4_STRFL</name>
<organism evidence="3 4">
    <name type="scientific">Streptomyces filamentosus</name>
    <name type="common">Streptomyces roseosporus</name>
    <dbReference type="NCBI Taxonomy" id="67294"/>
    <lineage>
        <taxon>Bacteria</taxon>
        <taxon>Bacillati</taxon>
        <taxon>Actinomycetota</taxon>
        <taxon>Actinomycetes</taxon>
        <taxon>Kitasatosporales</taxon>
        <taxon>Streptomycetaceae</taxon>
        <taxon>Streptomyces</taxon>
    </lineage>
</organism>
<evidence type="ECO:0000313" key="3">
    <source>
        <dbReference type="EMBL" id="GHG06285.1"/>
    </source>
</evidence>
<reference evidence="3" key="1">
    <citation type="journal article" date="2014" name="Int. J. Syst. Evol. Microbiol.">
        <title>Complete genome sequence of Corynebacterium casei LMG S-19264T (=DSM 44701T), isolated from a smear-ripened cheese.</title>
        <authorList>
            <consortium name="US DOE Joint Genome Institute (JGI-PGF)"/>
            <person name="Walter F."/>
            <person name="Albersmeier A."/>
            <person name="Kalinowski J."/>
            <person name="Ruckert C."/>
        </authorList>
    </citation>
    <scope>NUCLEOTIDE SEQUENCE</scope>
    <source>
        <strain evidence="3">JCM 4122</strain>
    </source>
</reference>
<sequence length="94" mass="9569">MTVPSNPDPDPRAAPGPEPVLGPAPEPGFGSRSGARRGVPPGETPPAESGTGTGTGPYRPLKSGWAAGPMLVLALVVLVFVLFFAVYGIMLMVD</sequence>
<feature type="region of interest" description="Disordered" evidence="1">
    <location>
        <begin position="1"/>
        <end position="60"/>
    </location>
</feature>
<evidence type="ECO:0000256" key="2">
    <source>
        <dbReference type="SAM" id="Phobius"/>
    </source>
</evidence>
<keyword evidence="2" id="KW-0812">Transmembrane</keyword>
<dbReference type="AlphaFoldDB" id="A0A919BPT4"/>
<feature type="compositionally biased region" description="Pro residues" evidence="1">
    <location>
        <begin position="1"/>
        <end position="26"/>
    </location>
</feature>
<protein>
    <submittedName>
        <fullName evidence="3">Uncharacterized protein</fullName>
    </submittedName>
</protein>
<gene>
    <name evidence="3" type="ORF">GCM10017667_41790</name>
</gene>
<evidence type="ECO:0000256" key="1">
    <source>
        <dbReference type="SAM" id="MobiDB-lite"/>
    </source>
</evidence>